<dbReference type="EMBL" id="BMAO01037236">
    <property type="protein sequence ID" value="GFR16308.1"/>
    <property type="molecule type" value="Genomic_DNA"/>
</dbReference>
<evidence type="ECO:0000313" key="1">
    <source>
        <dbReference type="EMBL" id="GFR16308.1"/>
    </source>
</evidence>
<keyword evidence="2" id="KW-1185">Reference proteome</keyword>
<protein>
    <submittedName>
        <fullName evidence="1">Uncharacterized protein</fullName>
    </submittedName>
</protein>
<dbReference type="OrthoDB" id="10435044at2759"/>
<proteinExistence type="predicted"/>
<name>A0A8X6H562_TRICU</name>
<dbReference type="Proteomes" id="UP000887116">
    <property type="component" value="Unassembled WGS sequence"/>
</dbReference>
<dbReference type="AlphaFoldDB" id="A0A8X6H562"/>
<comment type="caution">
    <text evidence="1">The sequence shown here is derived from an EMBL/GenBank/DDBJ whole genome shotgun (WGS) entry which is preliminary data.</text>
</comment>
<sequence length="99" mass="11580">MEKKLNKRRRALTFPFSVFLSKFHIVHVAVDHPPWRRAMSTARPFPKHLTWSPGVRFREAGWSGCAVPLEKKRGSRCNRGAIYWRKYLAERLAMIDLGT</sequence>
<organism evidence="1 2">
    <name type="scientific">Trichonephila clavata</name>
    <name type="common">Joro spider</name>
    <name type="synonym">Nephila clavata</name>
    <dbReference type="NCBI Taxonomy" id="2740835"/>
    <lineage>
        <taxon>Eukaryota</taxon>
        <taxon>Metazoa</taxon>
        <taxon>Ecdysozoa</taxon>
        <taxon>Arthropoda</taxon>
        <taxon>Chelicerata</taxon>
        <taxon>Arachnida</taxon>
        <taxon>Araneae</taxon>
        <taxon>Araneomorphae</taxon>
        <taxon>Entelegynae</taxon>
        <taxon>Araneoidea</taxon>
        <taxon>Nephilidae</taxon>
        <taxon>Trichonephila</taxon>
    </lineage>
</organism>
<evidence type="ECO:0000313" key="2">
    <source>
        <dbReference type="Proteomes" id="UP000887116"/>
    </source>
</evidence>
<gene>
    <name evidence="1" type="ORF">TNCT_148821</name>
</gene>
<accession>A0A8X6H562</accession>
<reference evidence="1" key="1">
    <citation type="submission" date="2020-07" db="EMBL/GenBank/DDBJ databases">
        <title>Multicomponent nature underlies the extraordinary mechanical properties of spider dragline silk.</title>
        <authorList>
            <person name="Kono N."/>
            <person name="Nakamura H."/>
            <person name="Mori M."/>
            <person name="Yoshida Y."/>
            <person name="Ohtoshi R."/>
            <person name="Malay A.D."/>
            <person name="Moran D.A.P."/>
            <person name="Tomita M."/>
            <person name="Numata K."/>
            <person name="Arakawa K."/>
        </authorList>
    </citation>
    <scope>NUCLEOTIDE SEQUENCE</scope>
</reference>